<evidence type="ECO:0000256" key="8">
    <source>
        <dbReference type="SAM" id="MobiDB-lite"/>
    </source>
</evidence>
<dbReference type="FunFam" id="3.30.160.60:FF:000065">
    <property type="entry name" value="B-cell CLL/lymphoma 6, member B"/>
    <property type="match status" value="1"/>
</dbReference>
<feature type="binding site" evidence="6">
    <location>
        <position position="62"/>
    </location>
    <ligand>
        <name>Zn(2+)</name>
        <dbReference type="ChEBI" id="CHEBI:29105"/>
    </ligand>
</feature>
<feature type="coiled-coil region" evidence="7">
    <location>
        <begin position="273"/>
        <end position="300"/>
    </location>
</feature>
<dbReference type="SMART" id="SM00355">
    <property type="entry name" value="ZnF_C2H2"/>
    <property type="match status" value="10"/>
</dbReference>
<evidence type="ECO:0000256" key="6">
    <source>
        <dbReference type="PROSITE-ProRule" id="PRU01263"/>
    </source>
</evidence>
<evidence type="ECO:0000259" key="10">
    <source>
        <dbReference type="PROSITE" id="PS51915"/>
    </source>
</evidence>
<dbReference type="Pfam" id="PF13894">
    <property type="entry name" value="zf-C2H2_4"/>
    <property type="match status" value="2"/>
</dbReference>
<gene>
    <name evidence="11" type="primary">LOC106114924</name>
</gene>
<dbReference type="GeneID" id="106114924"/>
<accession>A0AAJ7E5L9</accession>
<dbReference type="GO" id="GO:0005634">
    <property type="term" value="C:nucleus"/>
    <property type="evidence" value="ECO:0007669"/>
    <property type="project" value="InterPro"/>
</dbReference>
<dbReference type="FunFam" id="3.30.160.60:FF:000446">
    <property type="entry name" value="Zinc finger protein"/>
    <property type="match status" value="1"/>
</dbReference>
<keyword evidence="3 5" id="KW-0863">Zinc-finger</keyword>
<dbReference type="SMART" id="SM00868">
    <property type="entry name" value="zf-AD"/>
    <property type="match status" value="1"/>
</dbReference>
<evidence type="ECO:0000313" key="11">
    <source>
        <dbReference type="RefSeq" id="XP_013163740.1"/>
    </source>
</evidence>
<feature type="domain" description="C2H2-type" evidence="9">
    <location>
        <begin position="485"/>
        <end position="512"/>
    </location>
</feature>
<dbReference type="GO" id="GO:0008270">
    <property type="term" value="F:zinc ion binding"/>
    <property type="evidence" value="ECO:0007669"/>
    <property type="project" value="UniProtKB-UniRule"/>
</dbReference>
<keyword evidence="1 6" id="KW-0479">Metal-binding</keyword>
<organism evidence="11">
    <name type="scientific">Papilio xuthus</name>
    <name type="common">Asian swallowtail butterfly</name>
    <dbReference type="NCBI Taxonomy" id="66420"/>
    <lineage>
        <taxon>Eukaryota</taxon>
        <taxon>Metazoa</taxon>
        <taxon>Ecdysozoa</taxon>
        <taxon>Arthropoda</taxon>
        <taxon>Hexapoda</taxon>
        <taxon>Insecta</taxon>
        <taxon>Pterygota</taxon>
        <taxon>Neoptera</taxon>
        <taxon>Endopterygota</taxon>
        <taxon>Lepidoptera</taxon>
        <taxon>Glossata</taxon>
        <taxon>Ditrysia</taxon>
        <taxon>Papilionoidea</taxon>
        <taxon>Papilionidae</taxon>
        <taxon>Papilioninae</taxon>
        <taxon>Papilio</taxon>
    </lineage>
</organism>
<keyword evidence="7" id="KW-0175">Coiled coil</keyword>
<keyword evidence="2" id="KW-0677">Repeat</keyword>
<dbReference type="SUPFAM" id="SSF57667">
    <property type="entry name" value="beta-beta-alpha zinc fingers"/>
    <property type="match status" value="3"/>
</dbReference>
<feature type="domain" description="C2H2-type" evidence="9">
    <location>
        <begin position="513"/>
        <end position="540"/>
    </location>
</feature>
<dbReference type="AlphaFoldDB" id="A0AAJ7E5L9"/>
<proteinExistence type="predicted"/>
<feature type="binding site" evidence="6">
    <location>
        <position position="59"/>
    </location>
    <ligand>
        <name>Zn(2+)</name>
        <dbReference type="ChEBI" id="CHEBI:29105"/>
    </ligand>
</feature>
<name>A0AAJ7E5L9_PAPXU</name>
<dbReference type="PROSITE" id="PS00028">
    <property type="entry name" value="ZINC_FINGER_C2H2_1"/>
    <property type="match status" value="9"/>
</dbReference>
<dbReference type="PROSITE" id="PS51915">
    <property type="entry name" value="ZAD"/>
    <property type="match status" value="1"/>
</dbReference>
<dbReference type="InterPro" id="IPR036236">
    <property type="entry name" value="Znf_C2H2_sf"/>
</dbReference>
<dbReference type="RefSeq" id="XP_013163740.1">
    <property type="nucleotide sequence ID" value="XM_013308286.1"/>
</dbReference>
<dbReference type="Pfam" id="PF00096">
    <property type="entry name" value="zf-C2H2"/>
    <property type="match status" value="1"/>
</dbReference>
<dbReference type="SUPFAM" id="SSF57716">
    <property type="entry name" value="Glucocorticoid receptor-like (DNA-binding domain)"/>
    <property type="match status" value="1"/>
</dbReference>
<dbReference type="PROSITE" id="PS50157">
    <property type="entry name" value="ZINC_FINGER_C2H2_2"/>
    <property type="match status" value="5"/>
</dbReference>
<feature type="binding site" evidence="6">
    <location>
        <position position="13"/>
    </location>
    <ligand>
        <name>Zn(2+)</name>
        <dbReference type="ChEBI" id="CHEBI:29105"/>
    </ligand>
</feature>
<feature type="domain" description="C2H2-type" evidence="9">
    <location>
        <begin position="457"/>
        <end position="484"/>
    </location>
</feature>
<evidence type="ECO:0000256" key="1">
    <source>
        <dbReference type="ARBA" id="ARBA00022723"/>
    </source>
</evidence>
<evidence type="ECO:0000256" key="7">
    <source>
        <dbReference type="SAM" id="Coils"/>
    </source>
</evidence>
<dbReference type="InterPro" id="IPR012934">
    <property type="entry name" value="Znf_AD"/>
</dbReference>
<reference evidence="11" key="1">
    <citation type="submission" date="2025-08" db="UniProtKB">
        <authorList>
            <consortium name="RefSeq"/>
        </authorList>
    </citation>
    <scope>IDENTIFICATION</scope>
</reference>
<dbReference type="Proteomes" id="UP000694872">
    <property type="component" value="Unplaced"/>
</dbReference>
<protein>
    <submittedName>
        <fullName evidence="11">Zinc finger protein 728-like isoform X6</fullName>
    </submittedName>
</protein>
<keyword evidence="4 6" id="KW-0862">Zinc</keyword>
<feature type="region of interest" description="Disordered" evidence="8">
    <location>
        <begin position="116"/>
        <end position="173"/>
    </location>
</feature>
<dbReference type="PANTHER" id="PTHR24379">
    <property type="entry name" value="KRAB AND ZINC FINGER DOMAIN-CONTAINING"/>
    <property type="match status" value="1"/>
</dbReference>
<evidence type="ECO:0000259" key="9">
    <source>
        <dbReference type="PROSITE" id="PS50157"/>
    </source>
</evidence>
<dbReference type="PANTHER" id="PTHR24379:SF121">
    <property type="entry name" value="C2H2-TYPE DOMAIN-CONTAINING PROTEIN"/>
    <property type="match status" value="1"/>
</dbReference>
<evidence type="ECO:0000256" key="2">
    <source>
        <dbReference type="ARBA" id="ARBA00022737"/>
    </source>
</evidence>
<feature type="domain" description="ZAD" evidence="10">
    <location>
        <begin position="8"/>
        <end position="86"/>
    </location>
</feature>
<dbReference type="Pfam" id="PF07776">
    <property type="entry name" value="zf-AD"/>
    <property type="match status" value="1"/>
</dbReference>
<feature type="compositionally biased region" description="Basic and acidic residues" evidence="8">
    <location>
        <begin position="164"/>
        <end position="173"/>
    </location>
</feature>
<evidence type="ECO:0000256" key="5">
    <source>
        <dbReference type="PROSITE-ProRule" id="PRU00042"/>
    </source>
</evidence>
<sequence>METKGIDGMCRCCASSGIFKDMYATYNWMGEDEIYANMLQYCFDITLSTAEDQNNGGICEVCITQLRNAANFKKQVQQTEVQFKKLLERKEFSPKPVKIEITDMTELMDDAIHSDNEMSDSDAEFSVNIKRESPEPKAKKRAKATSSRADDDTGEPSTKRTRPTKSELKYESLSPEEIKERKVKVDNKSVPKKGIELSKHRMNVREILINSNATPIRCFGGVGYACSFCTDEYPDPADLKNHTITSHKNISKFMKGKDLYRFLVKLDITNLKCKLCKSTIDNLEQLIDHLRSKHNKLIYDIKHQILPFKFDSETLRCFMCSNKFHKFKTLLEHMNVHYRNYICEVCDAGFVTRGIMINHSECHKLGSFACDYCNKVFDTIRKKKSHEKCVHIHSNLLNKCGYCNEKFSDYGKKQKHLKDAHDVPTRELKCEACEKSFVSQKQLSVHIKRVHLIERSHQCTDCDMTFFSSFEMRRHMLKHTGVRDFECSVCHKWYGRRRTLQEHMRIHADDRRFKCEYCGQAFVQKCSLRGHMRAKHGDKD</sequence>
<evidence type="ECO:0000256" key="3">
    <source>
        <dbReference type="ARBA" id="ARBA00022771"/>
    </source>
</evidence>
<evidence type="ECO:0000256" key="4">
    <source>
        <dbReference type="ARBA" id="ARBA00022833"/>
    </source>
</evidence>
<dbReference type="Gene3D" id="3.30.160.60">
    <property type="entry name" value="Classic Zinc Finger"/>
    <property type="match status" value="6"/>
</dbReference>
<feature type="binding site" evidence="6">
    <location>
        <position position="10"/>
    </location>
    <ligand>
        <name>Zn(2+)</name>
        <dbReference type="ChEBI" id="CHEBI:29105"/>
    </ligand>
</feature>
<dbReference type="Gene3D" id="3.40.1800.20">
    <property type="match status" value="1"/>
</dbReference>
<dbReference type="InterPro" id="IPR013087">
    <property type="entry name" value="Znf_C2H2_type"/>
</dbReference>
<feature type="domain" description="C2H2-type" evidence="9">
    <location>
        <begin position="368"/>
        <end position="391"/>
    </location>
</feature>
<feature type="domain" description="C2H2-type" evidence="9">
    <location>
        <begin position="428"/>
        <end position="456"/>
    </location>
</feature>